<gene>
    <name evidence="2" type="ORF">GCM10023150_15460</name>
</gene>
<reference evidence="3" key="1">
    <citation type="journal article" date="2019" name="Int. J. Syst. Evol. Microbiol.">
        <title>The Global Catalogue of Microorganisms (GCM) 10K type strain sequencing project: providing services to taxonomists for standard genome sequencing and annotation.</title>
        <authorList>
            <consortium name="The Broad Institute Genomics Platform"/>
            <consortium name="The Broad Institute Genome Sequencing Center for Infectious Disease"/>
            <person name="Wu L."/>
            <person name="Ma J."/>
        </authorList>
    </citation>
    <scope>NUCLEOTIDE SEQUENCE [LARGE SCALE GENOMIC DNA]</scope>
    <source>
        <strain evidence="3">JCM 17727</strain>
    </source>
</reference>
<accession>A0ABP8I357</accession>
<evidence type="ECO:0000256" key="1">
    <source>
        <dbReference type="SAM" id="SignalP"/>
    </source>
</evidence>
<protein>
    <recommendedName>
        <fullName evidence="4">Lipoprotein</fullName>
    </recommendedName>
</protein>
<comment type="caution">
    <text evidence="2">The sequence shown here is derived from an EMBL/GenBank/DDBJ whole genome shotgun (WGS) entry which is preliminary data.</text>
</comment>
<name>A0ABP8I357_9GAMM</name>
<dbReference type="PROSITE" id="PS51257">
    <property type="entry name" value="PROKAR_LIPOPROTEIN"/>
    <property type="match status" value="1"/>
</dbReference>
<keyword evidence="1" id="KW-0732">Signal</keyword>
<evidence type="ECO:0008006" key="4">
    <source>
        <dbReference type="Google" id="ProtNLM"/>
    </source>
</evidence>
<dbReference type="RefSeq" id="WP_223578362.1">
    <property type="nucleotide sequence ID" value="NZ_BAABFU010000002.1"/>
</dbReference>
<feature type="chain" id="PRO_5045714307" description="Lipoprotein" evidence="1">
    <location>
        <begin position="17"/>
        <end position="128"/>
    </location>
</feature>
<organism evidence="2 3">
    <name type="scientific">Kangiella taiwanensis</name>
    <dbReference type="NCBI Taxonomy" id="1079179"/>
    <lineage>
        <taxon>Bacteria</taxon>
        <taxon>Pseudomonadati</taxon>
        <taxon>Pseudomonadota</taxon>
        <taxon>Gammaproteobacteria</taxon>
        <taxon>Kangiellales</taxon>
        <taxon>Kangiellaceae</taxon>
        <taxon>Kangiella</taxon>
    </lineage>
</organism>
<dbReference type="EMBL" id="BAABFU010000002">
    <property type="protein sequence ID" value="GAA4350157.1"/>
    <property type="molecule type" value="Genomic_DNA"/>
</dbReference>
<sequence length="128" mass="14558">MRIIVLSILLAIFLSACNTSRPLTNLNDHNIEYLVDNGETLEDVKLSILRAGQSLGWEMTPLKPGLIRGKLNLRAHTAVVKIPYSMQSYSIIYVDSVNLDYDGKNIHRSYPRWVNNLKVKIDDFIASR</sequence>
<keyword evidence="3" id="KW-1185">Reference proteome</keyword>
<proteinExistence type="predicted"/>
<dbReference type="Proteomes" id="UP001501294">
    <property type="component" value="Unassembled WGS sequence"/>
</dbReference>
<evidence type="ECO:0000313" key="2">
    <source>
        <dbReference type="EMBL" id="GAA4350157.1"/>
    </source>
</evidence>
<feature type="signal peptide" evidence="1">
    <location>
        <begin position="1"/>
        <end position="16"/>
    </location>
</feature>
<evidence type="ECO:0000313" key="3">
    <source>
        <dbReference type="Proteomes" id="UP001501294"/>
    </source>
</evidence>